<dbReference type="FunFam" id="3.40.50.300:FF:000398">
    <property type="entry name" value="Type IV pilus assembly ATPase PilB"/>
    <property type="match status" value="1"/>
</dbReference>
<dbReference type="InterPro" id="IPR027417">
    <property type="entry name" value="P-loop_NTPase"/>
</dbReference>
<dbReference type="GO" id="GO:0005886">
    <property type="term" value="C:plasma membrane"/>
    <property type="evidence" value="ECO:0007669"/>
    <property type="project" value="TreeGrafter"/>
</dbReference>
<dbReference type="Gene3D" id="3.40.50.300">
    <property type="entry name" value="P-loop containing nucleotide triphosphate hydrolases"/>
    <property type="match status" value="1"/>
</dbReference>
<feature type="domain" description="Bacterial type II secretion system protein E" evidence="4">
    <location>
        <begin position="426"/>
        <end position="440"/>
    </location>
</feature>
<dbReference type="InterPro" id="IPR007831">
    <property type="entry name" value="T2SS_GspE_N"/>
</dbReference>
<dbReference type="GO" id="GO:0005524">
    <property type="term" value="F:ATP binding"/>
    <property type="evidence" value="ECO:0007669"/>
    <property type="project" value="UniProtKB-KW"/>
</dbReference>
<reference evidence="5 6" key="1">
    <citation type="submission" date="2015-02" db="EMBL/GenBank/DDBJ databases">
        <title>Single-cell genomics of uncultivated deep-branching MTB reveals a conserved set of magnetosome genes.</title>
        <authorList>
            <person name="Kolinko S."/>
            <person name="Richter M."/>
            <person name="Glockner F.O."/>
            <person name="Brachmann A."/>
            <person name="Schuler D."/>
        </authorList>
    </citation>
    <scope>NUCLEOTIDE SEQUENCE [LARGE SCALE GENOMIC DNA]</scope>
    <source>
        <strain evidence="5">TM-1</strain>
    </source>
</reference>
<dbReference type="AlphaFoldDB" id="A0A0F3GQL4"/>
<dbReference type="CDD" id="cd01129">
    <property type="entry name" value="PulE-GspE-like"/>
    <property type="match status" value="1"/>
</dbReference>
<dbReference type="GO" id="GO:0016887">
    <property type="term" value="F:ATP hydrolysis activity"/>
    <property type="evidence" value="ECO:0007669"/>
    <property type="project" value="TreeGrafter"/>
</dbReference>
<dbReference type="SUPFAM" id="SSF52540">
    <property type="entry name" value="P-loop containing nucleoside triphosphate hydrolases"/>
    <property type="match status" value="1"/>
</dbReference>
<evidence type="ECO:0000256" key="1">
    <source>
        <dbReference type="ARBA" id="ARBA00006611"/>
    </source>
</evidence>
<comment type="similarity">
    <text evidence="1">Belongs to the GSP E family.</text>
</comment>
<dbReference type="PROSITE" id="PS00662">
    <property type="entry name" value="T2SP_E"/>
    <property type="match status" value="1"/>
</dbReference>
<dbReference type="EMBL" id="LACI01001613">
    <property type="protein sequence ID" value="KJU84127.1"/>
    <property type="molecule type" value="Genomic_DNA"/>
</dbReference>
<accession>A0A0F3GQL4</accession>
<dbReference type="PATRIC" id="fig|29290.4.peg.4905"/>
<evidence type="ECO:0000256" key="3">
    <source>
        <dbReference type="ARBA" id="ARBA00022840"/>
    </source>
</evidence>
<dbReference type="PANTHER" id="PTHR30258">
    <property type="entry name" value="TYPE II SECRETION SYSTEM PROTEIN GSPE-RELATED"/>
    <property type="match status" value="1"/>
</dbReference>
<dbReference type="Pfam" id="PF05157">
    <property type="entry name" value="MshEN"/>
    <property type="match status" value="1"/>
</dbReference>
<dbReference type="Proteomes" id="UP000033423">
    <property type="component" value="Unassembled WGS sequence"/>
</dbReference>
<dbReference type="Gene3D" id="3.30.450.90">
    <property type="match status" value="1"/>
</dbReference>
<protein>
    <submittedName>
        <fullName evidence="5">Type II secretory pathway, ATPase PulE/Tfp pilus assembly pathway, ATPase PilB</fullName>
    </submittedName>
</protein>
<comment type="caution">
    <text evidence="5">The sequence shown here is derived from an EMBL/GenBank/DDBJ whole genome shotgun (WGS) entry which is preliminary data.</text>
</comment>
<dbReference type="InterPro" id="IPR037257">
    <property type="entry name" value="T2SS_E_N_sf"/>
</dbReference>
<evidence type="ECO:0000313" key="5">
    <source>
        <dbReference type="EMBL" id="KJU84127.1"/>
    </source>
</evidence>
<organism evidence="5 6">
    <name type="scientific">Candidatus Magnetobacterium bavaricum</name>
    <dbReference type="NCBI Taxonomy" id="29290"/>
    <lineage>
        <taxon>Bacteria</taxon>
        <taxon>Pseudomonadati</taxon>
        <taxon>Nitrospirota</taxon>
        <taxon>Thermodesulfovibrionia</taxon>
        <taxon>Thermodesulfovibrionales</taxon>
        <taxon>Candidatus Magnetobacteriaceae</taxon>
        <taxon>Candidatus Magnetobacterium</taxon>
    </lineage>
</organism>
<dbReference type="PANTHER" id="PTHR30258:SF13">
    <property type="entry name" value="SECRETION PATHWAY ATPASE-RELATED"/>
    <property type="match status" value="1"/>
</dbReference>
<evidence type="ECO:0000259" key="4">
    <source>
        <dbReference type="PROSITE" id="PS00662"/>
    </source>
</evidence>
<dbReference type="InterPro" id="IPR001482">
    <property type="entry name" value="T2SS/T4SS_dom"/>
</dbReference>
<proteinExistence type="inferred from homology"/>
<sequence>MGINDKGSKIQVKSLSVEMVTAMLLKRGLITREQHDTLMLKGEEHRVRMQRTNDAALAKRHNQVRDVVTPAEAIGTLGLEMPMSNGKLLTEDKITEVIAAEFNMPYRKLDPLKLDLKVVTSHIPRPFAMRHLIVPVDETRGVVGLAVADPLNTEGIDSIKRVKKFETRLILSSKSDILKIVREFFGFQASIVAASAEMKPSIDLGNLEQYVRMRGHAEIEATDSHVINAVEYLLQYAFDQRASDIHIEPKRDRSIVRLRIDGVMHYINSMPKSVHSPVVSRIKMLSRLDIAEKRRPQDGRIKAHHRDKELELRVSTLPVAFGEKVVIRVFDPDLVMQELSELGFDPREYQLHSSFIRRPHGILLVTGPTGSGKTTTLYSSLKAIATPEVNIITIEDPIEMVIEEFNQVGVQASVGITFDSILRNFLRQDPDIIMVGEIRDKETADNAIQSALTGHLVMSTLHTNDAPSAITRLLDIGVPAFLISSTVVGIIAQRLVRKICTHCKVEREMTQEEMEYLQLEKRPYNISYGEGCLECRGTGYRGRIGIFEVMDFTENLKHIIKNNVELADVIDAAKADGMVTLRQSAIRKLLDGITTYEEVISMTG</sequence>
<gene>
    <name evidence="5" type="ORF">MBAV_003687</name>
</gene>
<dbReference type="SUPFAM" id="SSF160246">
    <property type="entry name" value="EspE N-terminal domain-like"/>
    <property type="match status" value="1"/>
</dbReference>
<name>A0A0F3GQL4_9BACT</name>
<evidence type="ECO:0000313" key="6">
    <source>
        <dbReference type="Proteomes" id="UP000033423"/>
    </source>
</evidence>
<dbReference type="Gene3D" id="3.30.300.160">
    <property type="entry name" value="Type II secretion system, protein E, N-terminal domain"/>
    <property type="match status" value="1"/>
</dbReference>
<evidence type="ECO:0000256" key="2">
    <source>
        <dbReference type="ARBA" id="ARBA00022741"/>
    </source>
</evidence>
<keyword evidence="6" id="KW-1185">Reference proteome</keyword>
<dbReference type="Pfam" id="PF00437">
    <property type="entry name" value="T2SSE"/>
    <property type="match status" value="1"/>
</dbReference>
<keyword evidence="3" id="KW-0067">ATP-binding</keyword>
<keyword evidence="2" id="KW-0547">Nucleotide-binding</keyword>